<dbReference type="SMART" id="SM00422">
    <property type="entry name" value="HTH_MERR"/>
    <property type="match status" value="1"/>
</dbReference>
<accession>A0ABU3F8U3</accession>
<feature type="domain" description="HTH merR-type" evidence="3">
    <location>
        <begin position="4"/>
        <end position="73"/>
    </location>
</feature>
<comment type="caution">
    <text evidence="4">The sequence shown here is derived from an EMBL/GenBank/DDBJ whole genome shotgun (WGS) entry which is preliminary data.</text>
</comment>
<name>A0ABU3F8U3_9ENTE</name>
<dbReference type="RefSeq" id="WP_311829633.1">
    <property type="nucleotide sequence ID" value="NZ_JARQAJ010000002.1"/>
</dbReference>
<keyword evidence="5" id="KW-1185">Reference proteome</keyword>
<dbReference type="CDD" id="cd01109">
    <property type="entry name" value="HTH_YyaN"/>
    <property type="match status" value="1"/>
</dbReference>
<dbReference type="PANTHER" id="PTHR30204">
    <property type="entry name" value="REDOX-CYCLING DRUG-SENSING TRANSCRIPTIONAL ACTIVATOR SOXR"/>
    <property type="match status" value="1"/>
</dbReference>
<evidence type="ECO:0000313" key="4">
    <source>
        <dbReference type="EMBL" id="MDT2759068.1"/>
    </source>
</evidence>
<dbReference type="Gene3D" id="1.10.1660.10">
    <property type="match status" value="1"/>
</dbReference>
<dbReference type="EMBL" id="JARQAJ010000002">
    <property type="protein sequence ID" value="MDT2759068.1"/>
    <property type="molecule type" value="Genomic_DNA"/>
</dbReference>
<dbReference type="Proteomes" id="UP001181046">
    <property type="component" value="Unassembled WGS sequence"/>
</dbReference>
<dbReference type="InterPro" id="IPR000551">
    <property type="entry name" value="MerR-type_HTH_dom"/>
</dbReference>
<dbReference type="SUPFAM" id="SSF46955">
    <property type="entry name" value="Putative DNA-binding domain"/>
    <property type="match status" value="1"/>
</dbReference>
<evidence type="ECO:0000313" key="5">
    <source>
        <dbReference type="Proteomes" id="UP001181046"/>
    </source>
</evidence>
<proteinExistence type="predicted"/>
<evidence type="ECO:0000256" key="1">
    <source>
        <dbReference type="ARBA" id="ARBA00023125"/>
    </source>
</evidence>
<sequence length="146" mass="16856">MQTTFSIGEVAQRFALPISTIRYYDKQELIPDLVKDPSGNRIFSQKNIATIEMIQCLKLAGMQIKDIKIFIQWCLAGDATLQLRKEMFEELKVSLEQKMQQLNDTLDEINFKRAYYGKAVNDGTEKYVQEMSAAEVLAEHQLMKQL</sequence>
<evidence type="ECO:0000256" key="2">
    <source>
        <dbReference type="SAM" id="Coils"/>
    </source>
</evidence>
<dbReference type="PANTHER" id="PTHR30204:SF82">
    <property type="entry name" value="TRANSCRIPTIONAL REGULATOR, MERR FAMILY"/>
    <property type="match status" value="1"/>
</dbReference>
<organism evidence="4 5">
    <name type="scientific">Enterococcus xiangfangensis</name>
    <dbReference type="NCBI Taxonomy" id="1296537"/>
    <lineage>
        <taxon>Bacteria</taxon>
        <taxon>Bacillati</taxon>
        <taxon>Bacillota</taxon>
        <taxon>Bacilli</taxon>
        <taxon>Lactobacillales</taxon>
        <taxon>Enterococcaceae</taxon>
        <taxon>Enterococcus</taxon>
    </lineage>
</organism>
<evidence type="ECO:0000259" key="3">
    <source>
        <dbReference type="PROSITE" id="PS50937"/>
    </source>
</evidence>
<feature type="coiled-coil region" evidence="2">
    <location>
        <begin position="85"/>
        <end position="112"/>
    </location>
</feature>
<dbReference type="InterPro" id="IPR009061">
    <property type="entry name" value="DNA-bd_dom_put_sf"/>
</dbReference>
<dbReference type="PROSITE" id="PS50937">
    <property type="entry name" value="HTH_MERR_2"/>
    <property type="match status" value="1"/>
</dbReference>
<dbReference type="InterPro" id="IPR047057">
    <property type="entry name" value="MerR_fam"/>
</dbReference>
<keyword evidence="2" id="KW-0175">Coiled coil</keyword>
<keyword evidence="1" id="KW-0238">DNA-binding</keyword>
<reference evidence="4" key="1">
    <citation type="submission" date="2023-03" db="EMBL/GenBank/DDBJ databases">
        <authorList>
            <person name="Shen W."/>
            <person name="Cai J."/>
        </authorList>
    </citation>
    <scope>NUCLEOTIDE SEQUENCE</scope>
    <source>
        <strain evidence="4">P66-3</strain>
    </source>
</reference>
<protein>
    <submittedName>
        <fullName evidence="4">MerR family transcriptional regulator</fullName>
    </submittedName>
</protein>
<dbReference type="Pfam" id="PF13411">
    <property type="entry name" value="MerR_1"/>
    <property type="match status" value="1"/>
</dbReference>
<gene>
    <name evidence="4" type="ORF">P7H27_04760</name>
</gene>